<feature type="transmembrane region" description="Helical" evidence="2">
    <location>
        <begin position="124"/>
        <end position="140"/>
    </location>
</feature>
<dbReference type="HOGENOM" id="CLU_1783759_0_0_0"/>
<dbReference type="eggNOG" id="COG2510">
    <property type="taxonomic scope" value="Bacteria"/>
</dbReference>
<dbReference type="InParanoid" id="E8MYL7"/>
<feature type="transmembrane region" description="Helical" evidence="2">
    <location>
        <begin position="65"/>
        <end position="88"/>
    </location>
</feature>
<feature type="transmembrane region" description="Helical" evidence="2">
    <location>
        <begin position="100"/>
        <end position="117"/>
    </location>
</feature>
<keyword evidence="2" id="KW-0812">Transmembrane</keyword>
<evidence type="ECO:0000313" key="4">
    <source>
        <dbReference type="EMBL" id="BAJ64353.1"/>
    </source>
</evidence>
<evidence type="ECO:0000313" key="5">
    <source>
        <dbReference type="Proteomes" id="UP000008922"/>
    </source>
</evidence>
<dbReference type="RefSeq" id="WP_013560720.1">
    <property type="nucleotide sequence ID" value="NC_014960.1"/>
</dbReference>
<dbReference type="AlphaFoldDB" id="E8MYL7"/>
<dbReference type="SUPFAM" id="SSF103481">
    <property type="entry name" value="Multidrug resistance efflux transporter EmrE"/>
    <property type="match status" value="1"/>
</dbReference>
<evidence type="ECO:0000256" key="1">
    <source>
        <dbReference type="ARBA" id="ARBA00007362"/>
    </source>
</evidence>
<proteinExistence type="inferred from homology"/>
<dbReference type="Proteomes" id="UP000008922">
    <property type="component" value="Chromosome"/>
</dbReference>
<dbReference type="STRING" id="926569.ANT_23270"/>
<keyword evidence="2" id="KW-1133">Transmembrane helix</keyword>
<name>E8MYL7_ANATU</name>
<dbReference type="KEGG" id="atm:ANT_23270"/>
<dbReference type="PANTHER" id="PTHR22911">
    <property type="entry name" value="ACYL-MALONYL CONDENSING ENZYME-RELATED"/>
    <property type="match status" value="1"/>
</dbReference>
<dbReference type="InterPro" id="IPR037185">
    <property type="entry name" value="EmrE-like"/>
</dbReference>
<keyword evidence="2" id="KW-0472">Membrane</keyword>
<dbReference type="GO" id="GO:0016020">
    <property type="term" value="C:membrane"/>
    <property type="evidence" value="ECO:0007669"/>
    <property type="project" value="InterPro"/>
</dbReference>
<dbReference type="Gene3D" id="1.10.3730.20">
    <property type="match status" value="1"/>
</dbReference>
<protein>
    <submittedName>
        <fullName evidence="4">Hypothetical membrane protein</fullName>
    </submittedName>
</protein>
<evidence type="ECO:0000256" key="2">
    <source>
        <dbReference type="SAM" id="Phobius"/>
    </source>
</evidence>
<reference evidence="4 5" key="1">
    <citation type="submission" date="2010-12" db="EMBL/GenBank/DDBJ databases">
        <title>Whole genome sequence of Anaerolinea thermophila UNI-1.</title>
        <authorList>
            <person name="Narita-Yamada S."/>
            <person name="Kishi E."/>
            <person name="Watanabe Y."/>
            <person name="Takasaki K."/>
            <person name="Ankai A."/>
            <person name="Oguchi A."/>
            <person name="Fukui S."/>
            <person name="Takahashi M."/>
            <person name="Yashiro I."/>
            <person name="Hosoyama A."/>
            <person name="Sekiguchi Y."/>
            <person name="Hanada S."/>
            <person name="Fujita N."/>
        </authorList>
    </citation>
    <scope>NUCLEOTIDE SEQUENCE [LARGE SCALE GENOMIC DNA]</scope>
    <source>
        <strain evidence="5">DSM 14523 / JCM 11388 / NBRC 100420 / UNI-1</strain>
    </source>
</reference>
<feature type="domain" description="EamA" evidence="3">
    <location>
        <begin position="4"/>
        <end position="139"/>
    </location>
</feature>
<dbReference type="Pfam" id="PF00892">
    <property type="entry name" value="EamA"/>
    <property type="match status" value="1"/>
</dbReference>
<keyword evidence="5" id="KW-1185">Reference proteome</keyword>
<accession>E8MYL7</accession>
<dbReference type="InterPro" id="IPR000620">
    <property type="entry name" value="EamA_dom"/>
</dbReference>
<organism evidence="4 5">
    <name type="scientific">Anaerolinea thermophila (strain DSM 14523 / JCM 11388 / NBRC 100420 / UNI-1)</name>
    <dbReference type="NCBI Taxonomy" id="926569"/>
    <lineage>
        <taxon>Bacteria</taxon>
        <taxon>Bacillati</taxon>
        <taxon>Chloroflexota</taxon>
        <taxon>Anaerolineae</taxon>
        <taxon>Anaerolineales</taxon>
        <taxon>Anaerolineaceae</taxon>
        <taxon>Anaerolinea</taxon>
    </lineage>
</organism>
<gene>
    <name evidence="4" type="ordered locus">ANT_23270</name>
</gene>
<evidence type="ECO:0000259" key="3">
    <source>
        <dbReference type="Pfam" id="PF00892"/>
    </source>
</evidence>
<sequence>MKPEIFALLTAILWGVGGFFEKKGLHLGNLPPTLGITIRTAVALLILGAASFPQWKLLPQAGTKALLYMVIGGGVVAGAAGMLCFYTALKGAPLTRVMPIAFTSPLFGALMGILFAGEPLTLKTILGMALTIGGIVLLTIG</sequence>
<dbReference type="EMBL" id="AP012029">
    <property type="protein sequence ID" value="BAJ64353.1"/>
    <property type="molecule type" value="Genomic_DNA"/>
</dbReference>
<dbReference type="OrthoDB" id="9806718at2"/>
<feature type="transmembrane region" description="Helical" evidence="2">
    <location>
        <begin position="34"/>
        <end position="53"/>
    </location>
</feature>
<comment type="similarity">
    <text evidence="1">Belongs to the EamA transporter family.</text>
</comment>
<dbReference type="PANTHER" id="PTHR22911:SF137">
    <property type="entry name" value="SOLUTE CARRIER FAMILY 35 MEMBER G2-RELATED"/>
    <property type="match status" value="1"/>
</dbReference>